<dbReference type="STRING" id="1408157.A0A1J7IDH9"/>
<dbReference type="GO" id="GO:0016020">
    <property type="term" value="C:membrane"/>
    <property type="evidence" value="ECO:0007669"/>
    <property type="project" value="TreeGrafter"/>
</dbReference>
<keyword evidence="2" id="KW-0378">Hydrolase</keyword>
<dbReference type="PRINTS" id="PR00111">
    <property type="entry name" value="ABHYDROLASE"/>
</dbReference>
<organism evidence="2 3">
    <name type="scientific">Coniochaeta ligniaria NRRL 30616</name>
    <dbReference type="NCBI Taxonomy" id="1408157"/>
    <lineage>
        <taxon>Eukaryota</taxon>
        <taxon>Fungi</taxon>
        <taxon>Dikarya</taxon>
        <taxon>Ascomycota</taxon>
        <taxon>Pezizomycotina</taxon>
        <taxon>Sordariomycetes</taxon>
        <taxon>Sordariomycetidae</taxon>
        <taxon>Coniochaetales</taxon>
        <taxon>Coniochaetaceae</taxon>
        <taxon>Coniochaeta</taxon>
    </lineage>
</organism>
<reference evidence="2 3" key="1">
    <citation type="submission" date="2016-10" db="EMBL/GenBank/DDBJ databases">
        <title>Draft genome sequence of Coniochaeta ligniaria NRRL30616, a lignocellulolytic fungus for bioabatement of inhibitors in plant biomass hydrolysates.</title>
        <authorList>
            <consortium name="DOE Joint Genome Institute"/>
            <person name="Jimenez D.J."/>
            <person name="Hector R.E."/>
            <person name="Riley R."/>
            <person name="Sun H."/>
            <person name="Grigoriev I.V."/>
            <person name="Van Elsas J.D."/>
            <person name="Nichols N.N."/>
        </authorList>
    </citation>
    <scope>NUCLEOTIDE SEQUENCE [LARGE SCALE GENOMIC DNA]</scope>
    <source>
        <strain evidence="2 3">NRRL 30616</strain>
    </source>
</reference>
<gene>
    <name evidence="2" type="ORF">CONLIGDRAFT_685309</name>
</gene>
<evidence type="ECO:0000313" key="2">
    <source>
        <dbReference type="EMBL" id="OIW25469.1"/>
    </source>
</evidence>
<dbReference type="Pfam" id="PF00561">
    <property type="entry name" value="Abhydrolase_1"/>
    <property type="match status" value="1"/>
</dbReference>
<feature type="domain" description="AB hydrolase-1" evidence="1">
    <location>
        <begin position="28"/>
        <end position="275"/>
    </location>
</feature>
<evidence type="ECO:0000259" key="1">
    <source>
        <dbReference type="Pfam" id="PF00561"/>
    </source>
</evidence>
<dbReference type="PANTHER" id="PTHR43798">
    <property type="entry name" value="MONOACYLGLYCEROL LIPASE"/>
    <property type="match status" value="1"/>
</dbReference>
<proteinExistence type="predicted"/>
<dbReference type="InParanoid" id="A0A1J7IDH9"/>
<dbReference type="SUPFAM" id="SSF53474">
    <property type="entry name" value="alpha/beta-Hydrolases"/>
    <property type="match status" value="1"/>
</dbReference>
<evidence type="ECO:0000313" key="3">
    <source>
        <dbReference type="Proteomes" id="UP000182658"/>
    </source>
</evidence>
<dbReference type="AlphaFoldDB" id="A0A1J7IDH9"/>
<sequence length="292" mass="31328">MASFQKITLPDGRALAYSLSAEPSSESPIVLLANSLCADATSWDKVVPVLQAAGFRTLRYDQPGHGASGVPADLASTTFDSIADDVRVLLESLDISKIHAWVGVSMGAATGVVFVTKFPGLVSRLVVCDTITCSPVNEGATDLFGPRVAAARKEGSMDSIIQGTLTRWFGDEWMKSNPEETSRMQTLMRSTTVDGFEACCAALRSPTFDLRPLFAKVASGVDDALLVVGSKDANLPQTMDTMRERIEEGFQNAGKTRKVLLKVIPDAGHVCYIDGLERFCEAVVPFLEAKSS</sequence>
<dbReference type="OrthoDB" id="2851338at2759"/>
<dbReference type="GO" id="GO:0047372">
    <property type="term" value="F:monoacylglycerol lipase activity"/>
    <property type="evidence" value="ECO:0007669"/>
    <property type="project" value="TreeGrafter"/>
</dbReference>
<dbReference type="EMBL" id="KV875102">
    <property type="protein sequence ID" value="OIW25469.1"/>
    <property type="molecule type" value="Genomic_DNA"/>
</dbReference>
<name>A0A1J7IDH9_9PEZI</name>
<protein>
    <submittedName>
        <fullName evidence="2">Alpha/beta-hydrolase</fullName>
    </submittedName>
</protein>
<dbReference type="PANTHER" id="PTHR43798:SF33">
    <property type="entry name" value="HYDROLASE, PUTATIVE (AFU_ORTHOLOGUE AFUA_2G14860)-RELATED"/>
    <property type="match status" value="1"/>
</dbReference>
<dbReference type="InterPro" id="IPR029058">
    <property type="entry name" value="AB_hydrolase_fold"/>
</dbReference>
<dbReference type="Gene3D" id="3.40.50.1820">
    <property type="entry name" value="alpha/beta hydrolase"/>
    <property type="match status" value="1"/>
</dbReference>
<accession>A0A1J7IDH9</accession>
<dbReference type="GO" id="GO:0046464">
    <property type="term" value="P:acylglycerol catabolic process"/>
    <property type="evidence" value="ECO:0007669"/>
    <property type="project" value="TreeGrafter"/>
</dbReference>
<dbReference type="Proteomes" id="UP000182658">
    <property type="component" value="Unassembled WGS sequence"/>
</dbReference>
<dbReference type="InterPro" id="IPR000073">
    <property type="entry name" value="AB_hydrolase_1"/>
</dbReference>
<dbReference type="InterPro" id="IPR050266">
    <property type="entry name" value="AB_hydrolase_sf"/>
</dbReference>
<keyword evidence="3" id="KW-1185">Reference proteome</keyword>